<evidence type="ECO:0000313" key="2">
    <source>
        <dbReference type="Proteomes" id="UP000177383"/>
    </source>
</evidence>
<protein>
    <recommendedName>
        <fullName evidence="3">Peptidase M24 domain-containing protein</fullName>
    </recommendedName>
</protein>
<dbReference type="Proteomes" id="UP000177383">
    <property type="component" value="Unassembled WGS sequence"/>
</dbReference>
<comment type="caution">
    <text evidence="1">The sequence shown here is derived from an EMBL/GenBank/DDBJ whole genome shotgun (WGS) entry which is preliminary data.</text>
</comment>
<proteinExistence type="predicted"/>
<dbReference type="EMBL" id="MFJE01000063">
    <property type="protein sequence ID" value="OGG13038.1"/>
    <property type="molecule type" value="Genomic_DNA"/>
</dbReference>
<dbReference type="STRING" id="1798375.A2773_00315"/>
<evidence type="ECO:0000313" key="1">
    <source>
        <dbReference type="EMBL" id="OGG13038.1"/>
    </source>
</evidence>
<name>A0A1F5ZKN6_9BACT</name>
<accession>A0A1F5ZKN6</accession>
<evidence type="ECO:0008006" key="3">
    <source>
        <dbReference type="Google" id="ProtNLM"/>
    </source>
</evidence>
<gene>
    <name evidence="1" type="ORF">A2773_00315</name>
</gene>
<reference evidence="1 2" key="1">
    <citation type="journal article" date="2016" name="Nat. Commun.">
        <title>Thousands of microbial genomes shed light on interconnected biogeochemical processes in an aquifer system.</title>
        <authorList>
            <person name="Anantharaman K."/>
            <person name="Brown C.T."/>
            <person name="Hug L.A."/>
            <person name="Sharon I."/>
            <person name="Castelle C.J."/>
            <person name="Probst A.J."/>
            <person name="Thomas B.C."/>
            <person name="Singh A."/>
            <person name="Wilkins M.J."/>
            <person name="Karaoz U."/>
            <person name="Brodie E.L."/>
            <person name="Williams K.H."/>
            <person name="Hubbard S.S."/>
            <person name="Banfield J.F."/>
        </authorList>
    </citation>
    <scope>NUCLEOTIDE SEQUENCE [LARGE SCALE GENOMIC DNA]</scope>
</reference>
<organism evidence="1 2">
    <name type="scientific">Candidatus Gottesmanbacteria bacterium RIFCSPHIGHO2_01_FULL_39_10</name>
    <dbReference type="NCBI Taxonomy" id="1798375"/>
    <lineage>
        <taxon>Bacteria</taxon>
        <taxon>Candidatus Gottesmaniibacteriota</taxon>
    </lineage>
</organism>
<sequence length="292" mass="33444">MIIQGKLKLCQNTREKAAESCLGALETVFNSSKKISEIEFKDLWLNELSKYSNIEKDGWYDHPPSGIAVLFSDGSNLDRVNYSNLRPEKYWPRDDIYFDPKGLGYLFASPYSIINNIPIIGDFGFTYYLGKTQKIKNHFKKCFEVLDRLIDNIKIGLIFKELYAISAEIIARNNLKNHIVGTTDKAITDFGHTIPFIDRDPNSTEQSDINSGDLEKIHKVISQARIFSSSVENYAISENCAFTFEPRFISSTDSSLPMFSFHTIIQFVAGKKIVLSNMDKIIKILKMEWIYE</sequence>
<dbReference type="InterPro" id="IPR036005">
    <property type="entry name" value="Creatinase/aminopeptidase-like"/>
</dbReference>
<dbReference type="SUPFAM" id="SSF55920">
    <property type="entry name" value="Creatinase/aminopeptidase"/>
    <property type="match status" value="1"/>
</dbReference>
<dbReference type="AlphaFoldDB" id="A0A1F5ZKN6"/>